<feature type="signal peptide" evidence="12">
    <location>
        <begin position="1"/>
        <end position="21"/>
    </location>
</feature>
<dbReference type="InterPro" id="IPR042097">
    <property type="entry name" value="Aminopeptidase_N-like_N_sf"/>
</dbReference>
<dbReference type="RefSeq" id="WP_142602935.1">
    <property type="nucleotide sequence ID" value="NZ_FXSZ01000004.1"/>
</dbReference>
<dbReference type="Pfam" id="PF01433">
    <property type="entry name" value="Peptidase_M1"/>
    <property type="match status" value="1"/>
</dbReference>
<evidence type="ECO:0000256" key="2">
    <source>
        <dbReference type="ARBA" id="ARBA00001947"/>
    </source>
</evidence>
<comment type="cofactor">
    <cofactor evidence="2">
        <name>Zn(2+)</name>
        <dbReference type="ChEBI" id="CHEBI:29105"/>
    </cofactor>
</comment>
<dbReference type="InterPro" id="IPR045357">
    <property type="entry name" value="Aminopeptidase_N-like_N"/>
</dbReference>
<dbReference type="CDD" id="cd09603">
    <property type="entry name" value="M1_APN_like"/>
    <property type="match status" value="1"/>
</dbReference>
<dbReference type="GO" id="GO:0042277">
    <property type="term" value="F:peptide binding"/>
    <property type="evidence" value="ECO:0007669"/>
    <property type="project" value="TreeGrafter"/>
</dbReference>
<dbReference type="PANTHER" id="PTHR11533:SF174">
    <property type="entry name" value="PUROMYCIN-SENSITIVE AMINOPEPTIDASE-RELATED"/>
    <property type="match status" value="1"/>
</dbReference>
<dbReference type="PROSITE" id="PS51257">
    <property type="entry name" value="PROKAR_LIPOPROTEIN"/>
    <property type="match status" value="1"/>
</dbReference>
<evidence type="ECO:0000313" key="15">
    <source>
        <dbReference type="EMBL" id="SMO58590.1"/>
    </source>
</evidence>
<evidence type="ECO:0000256" key="4">
    <source>
        <dbReference type="ARBA" id="ARBA00012564"/>
    </source>
</evidence>
<comment type="catalytic activity">
    <reaction evidence="1">
        <text>Release of an N-terminal amino acid, Xaa-|-Yaa- from a peptide, amide or arylamide. Xaa is preferably Ala, but may be most amino acids including Pro (slow action). When a terminal hydrophobic residue is followed by a prolyl residue, the two may be released as an intact Xaa-Pro dipeptide.</text>
        <dbReference type="EC" id="3.4.11.2"/>
    </reaction>
</comment>
<dbReference type="EC" id="3.4.11.2" evidence="4"/>
<feature type="chain" id="PRO_5021763349" description="Aminopeptidase N" evidence="12">
    <location>
        <begin position="22"/>
        <end position="716"/>
    </location>
</feature>
<keyword evidence="16" id="KW-1185">Reference proteome</keyword>
<dbReference type="GO" id="GO:0016020">
    <property type="term" value="C:membrane"/>
    <property type="evidence" value="ECO:0007669"/>
    <property type="project" value="TreeGrafter"/>
</dbReference>
<dbReference type="PANTHER" id="PTHR11533">
    <property type="entry name" value="PROTEASE M1 ZINC METALLOPROTEASE"/>
    <property type="match status" value="1"/>
</dbReference>
<evidence type="ECO:0000256" key="8">
    <source>
        <dbReference type="ARBA" id="ARBA00022723"/>
    </source>
</evidence>
<evidence type="ECO:0000256" key="10">
    <source>
        <dbReference type="ARBA" id="ARBA00022833"/>
    </source>
</evidence>
<evidence type="ECO:0000256" key="6">
    <source>
        <dbReference type="ARBA" id="ARBA00022438"/>
    </source>
</evidence>
<sequence length="716" mass="81980">MKKSILLFSGLCYFLLSCSTAKHVELPEMVVKANSNETLAKANIDEARKPYMAAYTKINDIINTKLDLSFNWDSAFVNGSATIKLKPYFYPTDTLKLSAKGFQIKQVALVTASGKIPLRYSYNGKCLSINLDKAYARNEEYTVFVEYVAMPNKIVTKGSEAITADKGLYFINNDGKIKDKPKEIWSQGETESNSCWFPTIDGPQEKMTQEISLTVDKKYNTLSNGLMVASKDNGNGTRTDTWKQDKPHSTYLTMIAVGDFAVVKDRWRNIEVNYYVEPQYEKYARMIFGNTPEMIEFYSNRLGVDYPWDKYSQIVVRDFVSGAMENTTATVHFDKLQMDDRQYLDETHEDIICHELFHHWFGDLVTCESWPNLPLNESFATYGEYLWLEHKYGREEADIHGQLDLIAYLNSRKDFSKKLIRFDVADREDMFDLVTYQKGGRVLHMLRKYVGDDAFFAALKLYLERRKFNNAEINDLRLAFEEVTGEDLNWFFNQWFMSSGQPDLSFASTYDAATKKVQINVAQLQDFKTIPLYRLPLDVDFYVSGKVERKRILIDKASQQFTFDFDSKPNLVNIDAEKMLLATKREVKANEEWIFQYNNGPLVIDRLDALQNLSINLSDTNVQQVFKVALNDKAWAIRMVAIQTLGSLPASAKDTFYPLLVDKAKNDKKSIVRATAVSGIAAMYPGKNNKALFQQTLTDKSPMVEDASKTALTKGK</sequence>
<dbReference type="GO" id="GO:0006508">
    <property type="term" value="P:proteolysis"/>
    <property type="evidence" value="ECO:0007669"/>
    <property type="project" value="UniProtKB-KW"/>
</dbReference>
<evidence type="ECO:0000256" key="11">
    <source>
        <dbReference type="ARBA" id="ARBA00023049"/>
    </source>
</evidence>
<dbReference type="InterPro" id="IPR011989">
    <property type="entry name" value="ARM-like"/>
</dbReference>
<dbReference type="SUPFAM" id="SSF63737">
    <property type="entry name" value="Leukotriene A4 hydrolase N-terminal domain"/>
    <property type="match status" value="1"/>
</dbReference>
<dbReference type="Pfam" id="PF17900">
    <property type="entry name" value="Peptidase_M1_N"/>
    <property type="match status" value="1"/>
</dbReference>
<dbReference type="InterPro" id="IPR050344">
    <property type="entry name" value="Peptidase_M1_aminopeptidases"/>
</dbReference>
<name>A0A521CIR0_9SPHI</name>
<feature type="domain" description="Peptidase M1 membrane alanine aminopeptidase" evidence="13">
    <location>
        <begin position="289"/>
        <end position="495"/>
    </location>
</feature>
<protein>
    <recommendedName>
        <fullName evidence="5">Aminopeptidase N</fullName>
        <ecNumber evidence="4">3.4.11.2</ecNumber>
    </recommendedName>
</protein>
<proteinExistence type="inferred from homology"/>
<dbReference type="InterPro" id="IPR027268">
    <property type="entry name" value="Peptidase_M4/M1_CTD_sf"/>
</dbReference>
<evidence type="ECO:0000256" key="7">
    <source>
        <dbReference type="ARBA" id="ARBA00022670"/>
    </source>
</evidence>
<keyword evidence="6 15" id="KW-0031">Aminopeptidase</keyword>
<dbReference type="GO" id="GO:0043171">
    <property type="term" value="P:peptide catabolic process"/>
    <property type="evidence" value="ECO:0007669"/>
    <property type="project" value="TreeGrafter"/>
</dbReference>
<dbReference type="Proteomes" id="UP000315971">
    <property type="component" value="Unassembled WGS sequence"/>
</dbReference>
<evidence type="ECO:0000256" key="1">
    <source>
        <dbReference type="ARBA" id="ARBA00000098"/>
    </source>
</evidence>
<feature type="domain" description="Aminopeptidase N-like N-terminal" evidence="14">
    <location>
        <begin position="65"/>
        <end position="252"/>
    </location>
</feature>
<evidence type="ECO:0000256" key="12">
    <source>
        <dbReference type="SAM" id="SignalP"/>
    </source>
</evidence>
<dbReference type="EMBL" id="FXSZ01000004">
    <property type="protein sequence ID" value="SMO58590.1"/>
    <property type="molecule type" value="Genomic_DNA"/>
</dbReference>
<dbReference type="Gene3D" id="1.25.10.10">
    <property type="entry name" value="Leucine-rich Repeat Variant"/>
    <property type="match status" value="1"/>
</dbReference>
<reference evidence="15 16" key="1">
    <citation type="submission" date="2017-05" db="EMBL/GenBank/DDBJ databases">
        <authorList>
            <person name="Varghese N."/>
            <person name="Submissions S."/>
        </authorList>
    </citation>
    <scope>NUCLEOTIDE SEQUENCE [LARGE SCALE GENOMIC DNA]</scope>
    <source>
        <strain evidence="15 16">DSM 21342</strain>
    </source>
</reference>
<evidence type="ECO:0000256" key="3">
    <source>
        <dbReference type="ARBA" id="ARBA00010136"/>
    </source>
</evidence>
<dbReference type="GO" id="GO:0005615">
    <property type="term" value="C:extracellular space"/>
    <property type="evidence" value="ECO:0007669"/>
    <property type="project" value="TreeGrafter"/>
</dbReference>
<dbReference type="GO" id="GO:0008270">
    <property type="term" value="F:zinc ion binding"/>
    <property type="evidence" value="ECO:0007669"/>
    <property type="project" value="InterPro"/>
</dbReference>
<dbReference type="GO" id="GO:0005737">
    <property type="term" value="C:cytoplasm"/>
    <property type="evidence" value="ECO:0007669"/>
    <property type="project" value="TreeGrafter"/>
</dbReference>
<dbReference type="GO" id="GO:0070006">
    <property type="term" value="F:metalloaminopeptidase activity"/>
    <property type="evidence" value="ECO:0007669"/>
    <property type="project" value="TreeGrafter"/>
</dbReference>
<gene>
    <name evidence="15" type="ORF">SAMN06265350_10445</name>
</gene>
<keyword evidence="10" id="KW-0862">Zinc</keyword>
<evidence type="ECO:0000256" key="9">
    <source>
        <dbReference type="ARBA" id="ARBA00022801"/>
    </source>
</evidence>
<dbReference type="GO" id="GO:0016285">
    <property type="term" value="F:alanyl aminopeptidase activity"/>
    <property type="evidence" value="ECO:0007669"/>
    <property type="project" value="UniProtKB-EC"/>
</dbReference>
<dbReference type="InterPro" id="IPR014782">
    <property type="entry name" value="Peptidase_M1_dom"/>
</dbReference>
<evidence type="ECO:0000259" key="14">
    <source>
        <dbReference type="Pfam" id="PF17900"/>
    </source>
</evidence>
<keyword evidence="11" id="KW-0482">Metalloprotease</keyword>
<dbReference type="SUPFAM" id="SSF55486">
    <property type="entry name" value="Metalloproteases ('zincins'), catalytic domain"/>
    <property type="match status" value="1"/>
</dbReference>
<comment type="similarity">
    <text evidence="3">Belongs to the peptidase M1 family.</text>
</comment>
<accession>A0A521CIR0</accession>
<organism evidence="15 16">
    <name type="scientific">Solitalea koreensis</name>
    <dbReference type="NCBI Taxonomy" id="543615"/>
    <lineage>
        <taxon>Bacteria</taxon>
        <taxon>Pseudomonadati</taxon>
        <taxon>Bacteroidota</taxon>
        <taxon>Sphingobacteriia</taxon>
        <taxon>Sphingobacteriales</taxon>
        <taxon>Sphingobacteriaceae</taxon>
        <taxon>Solitalea</taxon>
    </lineage>
</organism>
<keyword evidence="7" id="KW-0645">Protease</keyword>
<dbReference type="PRINTS" id="PR00756">
    <property type="entry name" value="ALADIPTASE"/>
</dbReference>
<evidence type="ECO:0000313" key="16">
    <source>
        <dbReference type="Proteomes" id="UP000315971"/>
    </source>
</evidence>
<dbReference type="Gene3D" id="2.60.40.1730">
    <property type="entry name" value="tricorn interacting facor f3 domain"/>
    <property type="match status" value="1"/>
</dbReference>
<dbReference type="InterPro" id="IPR001930">
    <property type="entry name" value="Peptidase_M1"/>
</dbReference>
<dbReference type="SUPFAM" id="SSF48371">
    <property type="entry name" value="ARM repeat"/>
    <property type="match status" value="1"/>
</dbReference>
<dbReference type="AlphaFoldDB" id="A0A521CIR0"/>
<keyword evidence="8" id="KW-0479">Metal-binding</keyword>
<dbReference type="OrthoDB" id="100605at2"/>
<keyword evidence="12" id="KW-0732">Signal</keyword>
<evidence type="ECO:0000259" key="13">
    <source>
        <dbReference type="Pfam" id="PF01433"/>
    </source>
</evidence>
<dbReference type="Gene3D" id="1.10.390.10">
    <property type="entry name" value="Neutral Protease Domain 2"/>
    <property type="match status" value="1"/>
</dbReference>
<keyword evidence="9" id="KW-0378">Hydrolase</keyword>
<evidence type="ECO:0000256" key="5">
    <source>
        <dbReference type="ARBA" id="ARBA00015611"/>
    </source>
</evidence>
<dbReference type="InterPro" id="IPR016024">
    <property type="entry name" value="ARM-type_fold"/>
</dbReference>